<protein>
    <submittedName>
        <fullName evidence="2">Uncharacterized protein</fullName>
    </submittedName>
</protein>
<keyword evidence="3" id="KW-1185">Reference proteome</keyword>
<evidence type="ECO:0000313" key="2">
    <source>
        <dbReference type="EMBL" id="VEL31481.1"/>
    </source>
</evidence>
<name>A0A448X9D0_9PLAT</name>
<sequence>IHSDGSPLVKPQREEIVENSKISDGGVKNIDGKPFSPSSEGVHKRVFDLCTENATTNDISSSTGPKLSTSDTNSDILFYLENIHGQAPATPDADSKFKLPSHRRSASHSGRFFNLNTREFGEVATMVVEHAEELMMHLWQKGWRLVHHHSLPHWLKDNEYLLRGHRPQLPSFRSCLCFYGSNDTFQ</sequence>
<dbReference type="OrthoDB" id="5585746at2759"/>
<gene>
    <name evidence="2" type="ORF">PXEA_LOCUS24921</name>
</gene>
<evidence type="ECO:0000313" key="3">
    <source>
        <dbReference type="Proteomes" id="UP000784294"/>
    </source>
</evidence>
<proteinExistence type="predicted"/>
<feature type="non-terminal residue" evidence="2">
    <location>
        <position position="1"/>
    </location>
</feature>
<dbReference type="AlphaFoldDB" id="A0A448X9D0"/>
<dbReference type="Proteomes" id="UP000784294">
    <property type="component" value="Unassembled WGS sequence"/>
</dbReference>
<organism evidence="2 3">
    <name type="scientific">Protopolystoma xenopodis</name>
    <dbReference type="NCBI Taxonomy" id="117903"/>
    <lineage>
        <taxon>Eukaryota</taxon>
        <taxon>Metazoa</taxon>
        <taxon>Spiralia</taxon>
        <taxon>Lophotrochozoa</taxon>
        <taxon>Platyhelminthes</taxon>
        <taxon>Monogenea</taxon>
        <taxon>Polyopisthocotylea</taxon>
        <taxon>Polystomatidea</taxon>
        <taxon>Polystomatidae</taxon>
        <taxon>Protopolystoma</taxon>
    </lineage>
</organism>
<accession>A0A448X9D0</accession>
<comment type="caution">
    <text evidence="2">The sequence shown here is derived from an EMBL/GenBank/DDBJ whole genome shotgun (WGS) entry which is preliminary data.</text>
</comment>
<evidence type="ECO:0000256" key="1">
    <source>
        <dbReference type="SAM" id="MobiDB-lite"/>
    </source>
</evidence>
<feature type="region of interest" description="Disordered" evidence="1">
    <location>
        <begin position="1"/>
        <end position="41"/>
    </location>
</feature>
<reference evidence="2" key="1">
    <citation type="submission" date="2018-11" db="EMBL/GenBank/DDBJ databases">
        <authorList>
            <consortium name="Pathogen Informatics"/>
        </authorList>
    </citation>
    <scope>NUCLEOTIDE SEQUENCE</scope>
</reference>
<dbReference type="EMBL" id="CAAALY010122863">
    <property type="protein sequence ID" value="VEL31481.1"/>
    <property type="molecule type" value="Genomic_DNA"/>
</dbReference>